<keyword evidence="3" id="KW-0489">Methyltransferase</keyword>
<dbReference type="InterPro" id="IPR053173">
    <property type="entry name" value="SAM-binding_MTase"/>
</dbReference>
<name>A0ABU2JCL4_9ACTN</name>
<dbReference type="InterPro" id="IPR013217">
    <property type="entry name" value="Methyltransf_12"/>
</dbReference>
<evidence type="ECO:0000259" key="2">
    <source>
        <dbReference type="Pfam" id="PF21320"/>
    </source>
</evidence>
<dbReference type="Pfam" id="PF21320">
    <property type="entry name" value="WHD_Rv2258c"/>
    <property type="match status" value="1"/>
</dbReference>
<keyword evidence="4" id="KW-1185">Reference proteome</keyword>
<dbReference type="CDD" id="cd02440">
    <property type="entry name" value="AdoMet_MTases"/>
    <property type="match status" value="1"/>
</dbReference>
<comment type="caution">
    <text evidence="3">The sequence shown here is derived from an EMBL/GenBank/DDBJ whole genome shotgun (WGS) entry which is preliminary data.</text>
</comment>
<dbReference type="Proteomes" id="UP001183176">
    <property type="component" value="Unassembled WGS sequence"/>
</dbReference>
<evidence type="ECO:0000259" key="1">
    <source>
        <dbReference type="Pfam" id="PF08242"/>
    </source>
</evidence>
<reference evidence="4" key="1">
    <citation type="submission" date="2023-07" db="EMBL/GenBank/DDBJ databases">
        <title>30 novel species of actinomycetes from the DSMZ collection.</title>
        <authorList>
            <person name="Nouioui I."/>
        </authorList>
    </citation>
    <scope>NUCLEOTIDE SEQUENCE [LARGE SCALE GENOMIC DNA]</scope>
    <source>
        <strain evidence="4">DSM 44399</strain>
    </source>
</reference>
<feature type="domain" description="Methyltransferase type 12" evidence="1">
    <location>
        <begin position="139"/>
        <end position="233"/>
    </location>
</feature>
<dbReference type="GO" id="GO:0032259">
    <property type="term" value="P:methylation"/>
    <property type="evidence" value="ECO:0007669"/>
    <property type="project" value="UniProtKB-KW"/>
</dbReference>
<dbReference type="SUPFAM" id="SSF53335">
    <property type="entry name" value="S-adenosyl-L-methionine-dependent methyltransferases"/>
    <property type="match status" value="1"/>
</dbReference>
<proteinExistence type="predicted"/>
<accession>A0ABU2JCL4</accession>
<sequence>MADSQAVTVAELAERTGLQPLYVREWLHAQVSGGYIACDDTGTEFHLPADHVAALADEQSPFFTAPFFSTLKALYGSENGLVEAYRVGGGVGWNEHDTSLDDALSRYFLPGYRANLVSRWIPALDGVARKLTAGARVADVGCGVGYSTFLMADAFPASYFAGTDYFGEAVAQASRSAAQQQLPSSRVEFTTAAADTFTGGPYDLITTLNCIHDIGDPDAVGRHIRSQLADDGTWMIVEPNADPDPVRNTHPAGKLFMALSAVMCLPAAAAQKGPRALGNHSGEATLREIAGDAGFSRWRRADATPVSVVYEARP</sequence>
<dbReference type="EMBL" id="JAVREH010000021">
    <property type="protein sequence ID" value="MDT0262725.1"/>
    <property type="molecule type" value="Genomic_DNA"/>
</dbReference>
<evidence type="ECO:0000313" key="3">
    <source>
        <dbReference type="EMBL" id="MDT0262725.1"/>
    </source>
</evidence>
<organism evidence="3 4">
    <name type="scientific">Jatrophihabitans lederbergiae</name>
    <dbReference type="NCBI Taxonomy" id="3075547"/>
    <lineage>
        <taxon>Bacteria</taxon>
        <taxon>Bacillati</taxon>
        <taxon>Actinomycetota</taxon>
        <taxon>Actinomycetes</taxon>
        <taxon>Jatrophihabitantales</taxon>
        <taxon>Jatrophihabitantaceae</taxon>
        <taxon>Jatrophihabitans</taxon>
    </lineage>
</organism>
<dbReference type="InterPro" id="IPR048711">
    <property type="entry name" value="WHD_Rv2258c"/>
</dbReference>
<dbReference type="GO" id="GO:0008168">
    <property type="term" value="F:methyltransferase activity"/>
    <property type="evidence" value="ECO:0007669"/>
    <property type="project" value="UniProtKB-KW"/>
</dbReference>
<dbReference type="Gene3D" id="3.40.50.150">
    <property type="entry name" value="Vaccinia Virus protein VP39"/>
    <property type="match status" value="1"/>
</dbReference>
<dbReference type="PANTHER" id="PTHR45128:SF2">
    <property type="entry name" value="METHYLTRANSFERASE DOMAIN-CONTAINING PROTEIN"/>
    <property type="match status" value="1"/>
</dbReference>
<dbReference type="PANTHER" id="PTHR45128">
    <property type="entry name" value="METHYLTRANSFERASE TYPE 11"/>
    <property type="match status" value="1"/>
</dbReference>
<gene>
    <name evidence="3" type="ORF">RM423_15115</name>
</gene>
<dbReference type="InterPro" id="IPR029063">
    <property type="entry name" value="SAM-dependent_MTases_sf"/>
</dbReference>
<feature type="domain" description="S-adenosylmethionine-dependent methyltransferase Rv2258c-like winged HTH" evidence="2">
    <location>
        <begin position="1"/>
        <end position="55"/>
    </location>
</feature>
<dbReference type="Pfam" id="PF08242">
    <property type="entry name" value="Methyltransf_12"/>
    <property type="match status" value="1"/>
</dbReference>
<protein>
    <submittedName>
        <fullName evidence="3">Class I SAM-dependent methyltransferase</fullName>
        <ecNumber evidence="3">2.1.-.-</ecNumber>
    </submittedName>
</protein>
<evidence type="ECO:0000313" key="4">
    <source>
        <dbReference type="Proteomes" id="UP001183176"/>
    </source>
</evidence>
<keyword evidence="3" id="KW-0808">Transferase</keyword>
<dbReference type="EC" id="2.1.-.-" evidence="3"/>